<evidence type="ECO:0000256" key="2">
    <source>
        <dbReference type="ARBA" id="ARBA00007395"/>
    </source>
</evidence>
<protein>
    <submittedName>
        <fullName evidence="15">Cytochrome c nitrite reductase small subunit</fullName>
    </submittedName>
</protein>
<keyword evidence="8" id="KW-0249">Electron transport</keyword>
<evidence type="ECO:0000256" key="6">
    <source>
        <dbReference type="ARBA" id="ARBA00022692"/>
    </source>
</evidence>
<feature type="compositionally biased region" description="Basic and acidic residues" evidence="12">
    <location>
        <begin position="230"/>
        <end position="239"/>
    </location>
</feature>
<dbReference type="GO" id="GO:0046872">
    <property type="term" value="F:metal ion binding"/>
    <property type="evidence" value="ECO:0007669"/>
    <property type="project" value="UniProtKB-KW"/>
</dbReference>
<evidence type="ECO:0000256" key="7">
    <source>
        <dbReference type="ARBA" id="ARBA00022723"/>
    </source>
</evidence>
<evidence type="ECO:0000256" key="13">
    <source>
        <dbReference type="SAM" id="Phobius"/>
    </source>
</evidence>
<feature type="domain" description="NapC/NirT cytochrome c N-terminal" evidence="14">
    <location>
        <begin position="57"/>
        <end position="208"/>
    </location>
</feature>
<evidence type="ECO:0000256" key="1">
    <source>
        <dbReference type="ARBA" id="ARBA00004236"/>
    </source>
</evidence>
<evidence type="ECO:0000256" key="4">
    <source>
        <dbReference type="ARBA" id="ARBA00022475"/>
    </source>
</evidence>
<evidence type="ECO:0000256" key="8">
    <source>
        <dbReference type="ARBA" id="ARBA00022982"/>
    </source>
</evidence>
<dbReference type="InterPro" id="IPR036280">
    <property type="entry name" value="Multihaem_cyt_sf"/>
</dbReference>
<evidence type="ECO:0000256" key="3">
    <source>
        <dbReference type="ARBA" id="ARBA00022448"/>
    </source>
</evidence>
<dbReference type="GO" id="GO:0009055">
    <property type="term" value="F:electron transfer activity"/>
    <property type="evidence" value="ECO:0007669"/>
    <property type="project" value="TreeGrafter"/>
</dbReference>
<keyword evidence="10" id="KW-0408">Iron</keyword>
<evidence type="ECO:0000256" key="12">
    <source>
        <dbReference type="SAM" id="MobiDB-lite"/>
    </source>
</evidence>
<feature type="transmembrane region" description="Helical" evidence="13">
    <location>
        <begin position="60"/>
        <end position="79"/>
    </location>
</feature>
<dbReference type="InterPro" id="IPR038266">
    <property type="entry name" value="NapC/NirT_cytc_sf"/>
</dbReference>
<comment type="similarity">
    <text evidence="2">Belongs to the NapC/NirT/NrfH family.</text>
</comment>
<evidence type="ECO:0000259" key="14">
    <source>
        <dbReference type="Pfam" id="PF03264"/>
    </source>
</evidence>
<evidence type="ECO:0000313" key="15">
    <source>
        <dbReference type="EMBL" id="PTN01598.1"/>
    </source>
</evidence>
<comment type="subcellular location">
    <subcellularLocation>
        <location evidence="1">Cell membrane</location>
    </subcellularLocation>
</comment>
<reference evidence="15 16" key="1">
    <citation type="submission" date="2018-04" db="EMBL/GenBank/DDBJ databases">
        <title>Genomic Encyclopedia of Archaeal and Bacterial Type Strains, Phase II (KMG-II): from individual species to whole genera.</title>
        <authorList>
            <person name="Goeker M."/>
        </authorList>
    </citation>
    <scope>NUCLEOTIDE SEQUENCE [LARGE SCALE GENOMIC DNA]</scope>
    <source>
        <strain evidence="15 16">DSM 28823</strain>
    </source>
</reference>
<gene>
    <name evidence="15" type="ORF">C8N47_1446</name>
</gene>
<dbReference type="InterPro" id="IPR017571">
    <property type="entry name" value="NrfH"/>
</dbReference>
<dbReference type="AlphaFoldDB" id="A0A2T5BQV1"/>
<dbReference type="NCBIfam" id="TIGR03153">
    <property type="entry name" value="cytochr_NrfH"/>
    <property type="match status" value="1"/>
</dbReference>
<evidence type="ECO:0000256" key="5">
    <source>
        <dbReference type="ARBA" id="ARBA00022617"/>
    </source>
</evidence>
<evidence type="ECO:0000256" key="11">
    <source>
        <dbReference type="ARBA" id="ARBA00023136"/>
    </source>
</evidence>
<evidence type="ECO:0000256" key="9">
    <source>
        <dbReference type="ARBA" id="ARBA00022989"/>
    </source>
</evidence>
<keyword evidence="5" id="KW-0349">Heme</keyword>
<dbReference type="PANTHER" id="PTHR30333">
    <property type="entry name" value="CYTOCHROME C-TYPE PROTEIN"/>
    <property type="match status" value="1"/>
</dbReference>
<dbReference type="EMBL" id="QAAD01000044">
    <property type="protein sequence ID" value="PTN01598.1"/>
    <property type="molecule type" value="Genomic_DNA"/>
</dbReference>
<keyword evidence="4" id="KW-1003">Cell membrane</keyword>
<accession>A0A2T5BQV1</accession>
<dbReference type="InterPro" id="IPR051174">
    <property type="entry name" value="Cytochrome_c-type_ET"/>
</dbReference>
<dbReference type="Gene3D" id="1.10.3820.10">
    <property type="entry name" value="Di-heme elbow motif domain"/>
    <property type="match status" value="1"/>
</dbReference>
<dbReference type="GO" id="GO:0009061">
    <property type="term" value="P:anaerobic respiration"/>
    <property type="evidence" value="ECO:0007669"/>
    <property type="project" value="TreeGrafter"/>
</dbReference>
<keyword evidence="3" id="KW-0813">Transport</keyword>
<comment type="caution">
    <text evidence="15">The sequence shown here is derived from an EMBL/GenBank/DDBJ whole genome shotgun (WGS) entry which is preliminary data.</text>
</comment>
<evidence type="ECO:0000313" key="16">
    <source>
        <dbReference type="Proteomes" id="UP000243525"/>
    </source>
</evidence>
<dbReference type="GO" id="GO:0005886">
    <property type="term" value="C:plasma membrane"/>
    <property type="evidence" value="ECO:0007669"/>
    <property type="project" value="UniProtKB-SubCell"/>
</dbReference>
<keyword evidence="9 13" id="KW-1133">Transmembrane helix</keyword>
<evidence type="ECO:0000256" key="10">
    <source>
        <dbReference type="ARBA" id="ARBA00023004"/>
    </source>
</evidence>
<keyword evidence="7" id="KW-0479">Metal-binding</keyword>
<dbReference type="SUPFAM" id="SSF48695">
    <property type="entry name" value="Multiheme cytochromes"/>
    <property type="match status" value="1"/>
</dbReference>
<proteinExistence type="inferred from homology"/>
<keyword evidence="6 13" id="KW-0812">Transmembrane</keyword>
<organism evidence="15 16">
    <name type="scientific">Mangrovibacterium marinum</name>
    <dbReference type="NCBI Taxonomy" id="1639118"/>
    <lineage>
        <taxon>Bacteria</taxon>
        <taxon>Pseudomonadati</taxon>
        <taxon>Bacteroidota</taxon>
        <taxon>Bacteroidia</taxon>
        <taxon>Marinilabiliales</taxon>
        <taxon>Prolixibacteraceae</taxon>
        <taxon>Mangrovibacterium</taxon>
    </lineage>
</organism>
<keyword evidence="11 13" id="KW-0472">Membrane</keyword>
<feature type="region of interest" description="Disordered" evidence="12">
    <location>
        <begin position="208"/>
        <end position="239"/>
    </location>
</feature>
<dbReference type="GO" id="GO:0022900">
    <property type="term" value="P:electron transport chain"/>
    <property type="evidence" value="ECO:0007669"/>
    <property type="project" value="InterPro"/>
</dbReference>
<dbReference type="PANTHER" id="PTHR30333:SF1">
    <property type="entry name" value="CYTOCHROME C-TYPE PROTEIN NAPC"/>
    <property type="match status" value="1"/>
</dbReference>
<dbReference type="InterPro" id="IPR005126">
    <property type="entry name" value="NapC/NirT_cyt_c_N"/>
</dbReference>
<dbReference type="Proteomes" id="UP000243525">
    <property type="component" value="Unassembled WGS sequence"/>
</dbReference>
<sequence>MQAVTYGTASLFLVTYICIRRLSIHCFEIMNLWGGLFNVKTKFEAMSILKKILPPDKWKIPVIIVSAILLGLFFFLFYVSNASSYLSDDPKTCVNCHIMAPQYATWMHSSHREWANCNDCHVPHNNVFNKYYFKGKDGMRHASIFTMRAEPQVIQIKEEGHHVVQQNCIRCHSNLITDAKMNTIHADFHSDRTDRTCWECHREVPHGRVNSLSSTPNAKVPLPESPVPDWLKEALEETE</sequence>
<keyword evidence="16" id="KW-1185">Reference proteome</keyword>
<dbReference type="Pfam" id="PF03264">
    <property type="entry name" value="Cytochrom_NNT"/>
    <property type="match status" value="1"/>
</dbReference>
<name>A0A2T5BQV1_9BACT</name>